<evidence type="ECO:0000256" key="1">
    <source>
        <dbReference type="ARBA" id="ARBA00023054"/>
    </source>
</evidence>
<name>R7VIP1_CAPTE</name>
<dbReference type="PANTHER" id="PTHR18870:SF9">
    <property type="entry name" value="PROTEIN TAG-278-RELATED"/>
    <property type="match status" value="1"/>
</dbReference>
<dbReference type="AlphaFoldDB" id="R7VIP1"/>
<feature type="coiled-coil region" evidence="2">
    <location>
        <begin position="158"/>
        <end position="270"/>
    </location>
</feature>
<dbReference type="Proteomes" id="UP000014760">
    <property type="component" value="Unassembled WGS sequence"/>
</dbReference>
<feature type="coiled-coil region" evidence="2">
    <location>
        <begin position="55"/>
        <end position="125"/>
    </location>
</feature>
<reference evidence="5" key="3">
    <citation type="submission" date="2015-06" db="UniProtKB">
        <authorList>
            <consortium name="EnsemblMetazoa"/>
        </authorList>
    </citation>
    <scope>IDENTIFICATION</scope>
</reference>
<evidence type="ECO:0000313" key="5">
    <source>
        <dbReference type="EnsemblMetazoa" id="CapteP226421"/>
    </source>
</evidence>
<organism evidence="4">
    <name type="scientific">Capitella teleta</name>
    <name type="common">Polychaete worm</name>
    <dbReference type="NCBI Taxonomy" id="283909"/>
    <lineage>
        <taxon>Eukaryota</taxon>
        <taxon>Metazoa</taxon>
        <taxon>Spiralia</taxon>
        <taxon>Lophotrochozoa</taxon>
        <taxon>Annelida</taxon>
        <taxon>Polychaeta</taxon>
        <taxon>Sedentaria</taxon>
        <taxon>Scolecida</taxon>
        <taxon>Capitellidae</taxon>
        <taxon>Capitella</taxon>
    </lineage>
</organism>
<dbReference type="EMBL" id="AMQN01003754">
    <property type="status" value="NOT_ANNOTATED_CDS"/>
    <property type="molecule type" value="Genomic_DNA"/>
</dbReference>
<sequence>MTTGGGGKRALDFRMSKKVAELTQVVHMLFTRNHEKEVELEAIRDAYEDEIDAVLVDAKGRINELRTQAERLERQAKVDADLIASFQSINVDDLKKRLTSTEEQLAEEKKECQSARDLLILARNDIERLRDGQSEDSKRLRIELEAKSRDVLHFKQVIHDLEKALREKDSQINAWNDSRVIHEKLQQEISRLKDVVAATERQRDETANKNKQMESDIKSLRKELAKRITMSAKSIPDNPPQPASEINEEVDRLKKEILRYRMELSNRESNFNRMFKEKQPIHVQKGRQFRRLSASDEVPAVRLSTRPPPYDAQISIDTYEEVQVSEMPMNGLPTLTSRDRLRNRSLDSATVLHNKQERKPLMKPKPLPKELISAKSPAYV</sequence>
<evidence type="ECO:0000256" key="3">
    <source>
        <dbReference type="SAM" id="MobiDB-lite"/>
    </source>
</evidence>
<dbReference type="HOGENOM" id="CLU_722179_0_0_1"/>
<dbReference type="OrthoDB" id="75801at2759"/>
<dbReference type="EnsemblMetazoa" id="CapteT226421">
    <property type="protein sequence ID" value="CapteP226421"/>
    <property type="gene ID" value="CapteG226421"/>
</dbReference>
<dbReference type="PANTHER" id="PTHR18870">
    <property type="entry name" value="PROTEIN TAG-278-RELATED"/>
    <property type="match status" value="1"/>
</dbReference>
<dbReference type="EMBL" id="KB291800">
    <property type="protein sequence ID" value="ELU18683.1"/>
    <property type="molecule type" value="Genomic_DNA"/>
</dbReference>
<feature type="region of interest" description="Disordered" evidence="3">
    <location>
        <begin position="348"/>
        <end position="380"/>
    </location>
</feature>
<keyword evidence="1 2" id="KW-0175">Coiled coil</keyword>
<keyword evidence="6" id="KW-1185">Reference proteome</keyword>
<evidence type="ECO:0008006" key="7">
    <source>
        <dbReference type="Google" id="ProtNLM"/>
    </source>
</evidence>
<reference evidence="4 6" key="2">
    <citation type="journal article" date="2013" name="Nature">
        <title>Insights into bilaterian evolution from three spiralian genomes.</title>
        <authorList>
            <person name="Simakov O."/>
            <person name="Marletaz F."/>
            <person name="Cho S.J."/>
            <person name="Edsinger-Gonzales E."/>
            <person name="Havlak P."/>
            <person name="Hellsten U."/>
            <person name="Kuo D.H."/>
            <person name="Larsson T."/>
            <person name="Lv J."/>
            <person name="Arendt D."/>
            <person name="Savage R."/>
            <person name="Osoegawa K."/>
            <person name="de Jong P."/>
            <person name="Grimwood J."/>
            <person name="Chapman J.A."/>
            <person name="Shapiro H."/>
            <person name="Aerts A."/>
            <person name="Otillar R.P."/>
            <person name="Terry A.Y."/>
            <person name="Boore J.L."/>
            <person name="Grigoriev I.V."/>
            <person name="Lindberg D.R."/>
            <person name="Seaver E.C."/>
            <person name="Weisblat D.A."/>
            <person name="Putnam N.H."/>
            <person name="Rokhsar D.S."/>
        </authorList>
    </citation>
    <scope>NUCLEOTIDE SEQUENCE</scope>
    <source>
        <strain evidence="4 6">I ESC-2004</strain>
    </source>
</reference>
<reference evidence="6" key="1">
    <citation type="submission" date="2012-12" db="EMBL/GenBank/DDBJ databases">
        <authorList>
            <person name="Hellsten U."/>
            <person name="Grimwood J."/>
            <person name="Chapman J.A."/>
            <person name="Shapiro H."/>
            <person name="Aerts A."/>
            <person name="Otillar R.P."/>
            <person name="Terry A.Y."/>
            <person name="Boore J.L."/>
            <person name="Simakov O."/>
            <person name="Marletaz F."/>
            <person name="Cho S.-J."/>
            <person name="Edsinger-Gonzales E."/>
            <person name="Havlak P."/>
            <person name="Kuo D.-H."/>
            <person name="Larsson T."/>
            <person name="Lv J."/>
            <person name="Arendt D."/>
            <person name="Savage R."/>
            <person name="Osoegawa K."/>
            <person name="de Jong P."/>
            <person name="Lindberg D.R."/>
            <person name="Seaver E.C."/>
            <person name="Weisblat D.A."/>
            <person name="Putnam N.H."/>
            <person name="Grigoriev I.V."/>
            <person name="Rokhsar D.S."/>
        </authorList>
    </citation>
    <scope>NUCLEOTIDE SEQUENCE</scope>
    <source>
        <strain evidence="6">I ESC-2004</strain>
    </source>
</reference>
<evidence type="ECO:0000256" key="2">
    <source>
        <dbReference type="SAM" id="Coils"/>
    </source>
</evidence>
<protein>
    <recommendedName>
        <fullName evidence="7">Protein FAM184A/B N-terminal domain-containing protein</fullName>
    </recommendedName>
</protein>
<evidence type="ECO:0000313" key="6">
    <source>
        <dbReference type="Proteomes" id="UP000014760"/>
    </source>
</evidence>
<evidence type="ECO:0000313" key="4">
    <source>
        <dbReference type="EMBL" id="ELU18683.1"/>
    </source>
</evidence>
<proteinExistence type="predicted"/>
<accession>R7VIP1</accession>
<gene>
    <name evidence="4" type="ORF">CAPTEDRAFT_226421</name>
</gene>
<dbReference type="OMA" id="VKNHERE"/>